<evidence type="ECO:0000256" key="1">
    <source>
        <dbReference type="ARBA" id="ARBA00010982"/>
    </source>
</evidence>
<dbReference type="InterPro" id="IPR020613">
    <property type="entry name" value="Thiolase_CS"/>
</dbReference>
<proteinExistence type="inferred from homology"/>
<gene>
    <name evidence="8" type="ORF">B5808_19145</name>
</gene>
<evidence type="ECO:0000256" key="2">
    <source>
        <dbReference type="ARBA" id="ARBA00012705"/>
    </source>
</evidence>
<evidence type="ECO:0000256" key="4">
    <source>
        <dbReference type="ARBA" id="ARBA00023315"/>
    </source>
</evidence>
<accession>A0A1X9LZM3</accession>
<geneLocation type="plasmid" evidence="8">
    <name>unnamed1</name>
</geneLocation>
<dbReference type="KEGG" id="cphy:B5808_19145"/>
<sequence length="390" mass="40865">MTASYVYDAVRTPFGRFGKAYAGTRPDDLAAHTIGELLRHNPELDPERVDDVILGAANQSGEDNRDVARMASLLAGLPTSVAGVTVNRLCGSSVEAVIQASRAIETQDASIIVAGGVESMTRAPWVVAKPDRGFPAGNTTMQSTTLGWRFTNPRMSKQWTISNGESAEILAERYEISREQQDAFAVLSHRRAAAAWDAGIYDEETTQMPGIGLTRDEGIRPDASLETLATLAPAFRPDGTVTAGNASPLTDGSSMVLVGAEGALGETEPLARIAGRAASGVDPDVFGIGPVEAANRALARAGRTWADVDFVELNEAFASQSLACLKLWPELDPEIVNVHGGAIALGHPLGASGGRIIGHVAHELRRRGGGVGVAAICIGVGQGLAVVLER</sequence>
<dbReference type="CDD" id="cd00751">
    <property type="entry name" value="thiolase"/>
    <property type="match status" value="1"/>
</dbReference>
<dbReference type="Pfam" id="PF00108">
    <property type="entry name" value="Thiolase_N"/>
    <property type="match status" value="1"/>
</dbReference>
<evidence type="ECO:0000313" key="8">
    <source>
        <dbReference type="EMBL" id="ARJ07520.1"/>
    </source>
</evidence>
<dbReference type="AlphaFoldDB" id="A0A1X9LZM3"/>
<protein>
    <recommendedName>
        <fullName evidence="6">Probable acetyl-CoA acetyltransferase</fullName>
        <ecNumber evidence="2">2.3.1.9</ecNumber>
    </recommendedName>
    <alternativeName>
        <fullName evidence="5">Acetoacetyl-CoA thiolase</fullName>
    </alternativeName>
</protein>
<dbReference type="PANTHER" id="PTHR18919:SF107">
    <property type="entry name" value="ACETYL-COA ACETYLTRANSFERASE, CYTOSOLIC"/>
    <property type="match status" value="1"/>
</dbReference>
<name>A0A1X9LZM3_9MICO</name>
<keyword evidence="8" id="KW-0614">Plasmid</keyword>
<dbReference type="PROSITE" id="PS00737">
    <property type="entry name" value="THIOLASE_2"/>
    <property type="match status" value="1"/>
</dbReference>
<dbReference type="PIRSF" id="PIRSF000429">
    <property type="entry name" value="Ac-CoA_Ac_transf"/>
    <property type="match status" value="1"/>
</dbReference>
<dbReference type="PANTHER" id="PTHR18919">
    <property type="entry name" value="ACETYL-COA C-ACYLTRANSFERASE"/>
    <property type="match status" value="1"/>
</dbReference>
<dbReference type="InterPro" id="IPR002155">
    <property type="entry name" value="Thiolase"/>
</dbReference>
<dbReference type="InterPro" id="IPR020617">
    <property type="entry name" value="Thiolase_C"/>
</dbReference>
<dbReference type="PROSITE" id="PS00098">
    <property type="entry name" value="THIOLASE_1"/>
    <property type="match status" value="1"/>
</dbReference>
<organism evidence="8 9">
    <name type="scientific">Cnuibacter physcomitrellae</name>
    <dbReference type="NCBI Taxonomy" id="1619308"/>
    <lineage>
        <taxon>Bacteria</taxon>
        <taxon>Bacillati</taxon>
        <taxon>Actinomycetota</taxon>
        <taxon>Actinomycetes</taxon>
        <taxon>Micrococcales</taxon>
        <taxon>Microbacteriaceae</taxon>
        <taxon>Cnuibacter</taxon>
    </lineage>
</organism>
<dbReference type="Gene3D" id="3.40.47.10">
    <property type="match status" value="1"/>
</dbReference>
<dbReference type="PROSITE" id="PS00099">
    <property type="entry name" value="THIOLASE_3"/>
    <property type="match status" value="1"/>
</dbReference>
<dbReference type="FunFam" id="3.40.47.10:FF:000010">
    <property type="entry name" value="Acetyl-CoA acetyltransferase (Thiolase)"/>
    <property type="match status" value="1"/>
</dbReference>
<keyword evidence="3 7" id="KW-0808">Transferase</keyword>
<comment type="similarity">
    <text evidence="1 7">Belongs to the thiolase-like superfamily. Thiolase family.</text>
</comment>
<evidence type="ECO:0000256" key="6">
    <source>
        <dbReference type="ARBA" id="ARBA00040529"/>
    </source>
</evidence>
<dbReference type="EMBL" id="CP020716">
    <property type="protein sequence ID" value="ARJ07520.1"/>
    <property type="molecule type" value="Genomic_DNA"/>
</dbReference>
<dbReference type="SUPFAM" id="SSF53901">
    <property type="entry name" value="Thiolase-like"/>
    <property type="match status" value="2"/>
</dbReference>
<dbReference type="RefSeq" id="WP_085021657.1">
    <property type="nucleotide sequence ID" value="NZ_BMHD01000003.1"/>
</dbReference>
<dbReference type="InterPro" id="IPR016039">
    <property type="entry name" value="Thiolase-like"/>
</dbReference>
<reference evidence="8 9" key="1">
    <citation type="submission" date="2017-04" db="EMBL/GenBank/DDBJ databases">
        <authorList>
            <person name="Afonso C.L."/>
            <person name="Miller P.J."/>
            <person name="Scott M.A."/>
            <person name="Spackman E."/>
            <person name="Goraichik I."/>
            <person name="Dimitrov K.M."/>
            <person name="Suarez D.L."/>
            <person name="Swayne D.E."/>
        </authorList>
    </citation>
    <scope>NUCLEOTIDE SEQUENCE [LARGE SCALE GENOMIC DNA]</scope>
    <source>
        <strain evidence="9">XA(T)</strain>
        <plasmid evidence="9">Plasmid unnamed1</plasmid>
    </source>
</reference>
<dbReference type="EC" id="2.3.1.9" evidence="2"/>
<dbReference type="Pfam" id="PF02803">
    <property type="entry name" value="Thiolase_C"/>
    <property type="match status" value="1"/>
</dbReference>
<dbReference type="InterPro" id="IPR020610">
    <property type="entry name" value="Thiolase_AS"/>
</dbReference>
<evidence type="ECO:0000313" key="9">
    <source>
        <dbReference type="Proteomes" id="UP000192775"/>
    </source>
</evidence>
<dbReference type="InterPro" id="IPR020616">
    <property type="entry name" value="Thiolase_N"/>
</dbReference>
<dbReference type="GO" id="GO:0003985">
    <property type="term" value="F:acetyl-CoA C-acetyltransferase activity"/>
    <property type="evidence" value="ECO:0007669"/>
    <property type="project" value="UniProtKB-EC"/>
</dbReference>
<evidence type="ECO:0000256" key="7">
    <source>
        <dbReference type="RuleBase" id="RU003557"/>
    </source>
</evidence>
<keyword evidence="4 7" id="KW-0012">Acyltransferase</keyword>
<dbReference type="InterPro" id="IPR020615">
    <property type="entry name" value="Thiolase_acyl_enz_int_AS"/>
</dbReference>
<dbReference type="Proteomes" id="UP000192775">
    <property type="component" value="Plasmid unnamed1"/>
</dbReference>
<evidence type="ECO:0000256" key="3">
    <source>
        <dbReference type="ARBA" id="ARBA00022679"/>
    </source>
</evidence>
<keyword evidence="9" id="KW-1185">Reference proteome</keyword>
<dbReference type="NCBIfam" id="TIGR01930">
    <property type="entry name" value="AcCoA-C-Actrans"/>
    <property type="match status" value="1"/>
</dbReference>
<evidence type="ECO:0000256" key="5">
    <source>
        <dbReference type="ARBA" id="ARBA00030755"/>
    </source>
</evidence>